<protein>
    <submittedName>
        <fullName evidence="5">RNA-directed DNA methylation 4</fullName>
    </submittedName>
</protein>
<evidence type="ECO:0000256" key="2">
    <source>
        <dbReference type="SAM" id="MobiDB-lite"/>
    </source>
</evidence>
<feature type="compositionally biased region" description="Polar residues" evidence="2">
    <location>
        <begin position="97"/>
        <end position="106"/>
    </location>
</feature>
<reference evidence="4" key="1">
    <citation type="journal article" date="2020" name="Nat. Genet.">
        <title>Genomic diversifications of five Gossypium allopolyploid species and their impact on cotton improvement.</title>
        <authorList>
            <person name="Chen Z.J."/>
            <person name="Sreedasyam A."/>
            <person name="Ando A."/>
            <person name="Song Q."/>
            <person name="De Santiago L.M."/>
            <person name="Hulse-Kemp A.M."/>
            <person name="Ding M."/>
            <person name="Ye W."/>
            <person name="Kirkbride R.C."/>
            <person name="Jenkins J."/>
            <person name="Plott C."/>
            <person name="Lovell J."/>
            <person name="Lin Y.M."/>
            <person name="Vaughn R."/>
            <person name="Liu B."/>
            <person name="Simpson S."/>
            <person name="Scheffler B.E."/>
            <person name="Wen L."/>
            <person name="Saski C.A."/>
            <person name="Grover C.E."/>
            <person name="Hu G."/>
            <person name="Conover J.L."/>
            <person name="Carlson J.W."/>
            <person name="Shu S."/>
            <person name="Boston L.B."/>
            <person name="Williams M."/>
            <person name="Peterson D.G."/>
            <person name="McGee K."/>
            <person name="Jones D.C."/>
            <person name="Wendel J.F."/>
            <person name="Stelly D.M."/>
            <person name="Grimwood J."/>
            <person name="Schmutz J."/>
        </authorList>
    </citation>
    <scope>NUCLEOTIDE SEQUENCE [LARGE SCALE GENOMIC DNA]</scope>
    <source>
        <strain evidence="4">cv. TM-1</strain>
    </source>
</reference>
<keyword evidence="4" id="KW-1185">Reference proteome</keyword>
<dbReference type="OMA" id="NPFPLVQ"/>
<accession>A0A1U8MBZ1</accession>
<dbReference type="Pfam" id="PF08574">
    <property type="entry name" value="Iwr1"/>
    <property type="match status" value="1"/>
</dbReference>
<feature type="compositionally biased region" description="Acidic residues" evidence="2">
    <location>
        <begin position="260"/>
        <end position="269"/>
    </location>
</feature>
<feature type="region of interest" description="Disordered" evidence="2">
    <location>
        <begin position="1"/>
        <end position="20"/>
    </location>
</feature>
<feature type="compositionally biased region" description="Acidic residues" evidence="2">
    <location>
        <begin position="278"/>
        <end position="300"/>
    </location>
</feature>
<feature type="region of interest" description="Disordered" evidence="2">
    <location>
        <begin position="260"/>
        <end position="363"/>
    </location>
</feature>
<feature type="compositionally biased region" description="Low complexity" evidence="2">
    <location>
        <begin position="307"/>
        <end position="322"/>
    </location>
</feature>
<evidence type="ECO:0000313" key="5">
    <source>
        <dbReference type="RefSeq" id="XP_016723074.1"/>
    </source>
</evidence>
<reference evidence="5" key="2">
    <citation type="submission" date="2025-08" db="UniProtKB">
        <authorList>
            <consortium name="RefSeq"/>
        </authorList>
    </citation>
    <scope>IDENTIFICATION</scope>
</reference>
<dbReference type="InterPro" id="IPR013883">
    <property type="entry name" value="TF_Iwr1_dom"/>
</dbReference>
<dbReference type="RefSeq" id="XP_016723074.1">
    <property type="nucleotide sequence ID" value="XM_016867585.2"/>
</dbReference>
<dbReference type="AlphaFoldDB" id="A0A1U8MBZ1"/>
<feature type="compositionally biased region" description="Polar residues" evidence="2">
    <location>
        <begin position="1"/>
        <end position="17"/>
    </location>
</feature>
<dbReference type="KEGG" id="ghi:107935046"/>
<sequence length="363" mass="41882">MASNGESSSTPPQSTTDKPVIVRVKRKASQFRLDAFWLEINERHLKRPFSDFEKLSISESSQREELKSKKVFVRHVDTLTSSQATVDIVQSFIPNSADVTEGNTKSQEGRRPQKTNYRQEQLSKSIQKQEEIAKNARFEQIWRSRRGKKEAVDEMYHFYDVVRVEVEEKSNNMQIEEESLEDRELLSSYLPLLREFIPAAAAEIEADVRAYMFEKDADGYVYDYYTVKNDLGVGEEDMASNPFPLVKVDDEDFYDVPYESEYDSEDSNAEDNPRNDYPDETSEEEEEEEEEEGDEDEDEETKASDQSGEGSSKSSEVGSVSGYDEDLLYEVDPYDDINGDSNHLGHGNSDYDTDGEEWRWSYR</sequence>
<evidence type="ECO:0000259" key="3">
    <source>
        <dbReference type="Pfam" id="PF08574"/>
    </source>
</evidence>
<name>A0A1U8MBZ1_GOSHI</name>
<dbReference type="PaxDb" id="3635-A0A1U8MBZ1"/>
<dbReference type="PANTHER" id="PTHR31934:SF2">
    <property type="entry name" value="RNA-DIRECTED DNA METHYLATION 4"/>
    <property type="match status" value="1"/>
</dbReference>
<dbReference type="STRING" id="3635.A0A1U8MBZ1"/>
<organism evidence="4 5">
    <name type="scientific">Gossypium hirsutum</name>
    <name type="common">Upland cotton</name>
    <name type="synonym">Gossypium mexicanum</name>
    <dbReference type="NCBI Taxonomy" id="3635"/>
    <lineage>
        <taxon>Eukaryota</taxon>
        <taxon>Viridiplantae</taxon>
        <taxon>Streptophyta</taxon>
        <taxon>Embryophyta</taxon>
        <taxon>Tracheophyta</taxon>
        <taxon>Spermatophyta</taxon>
        <taxon>Magnoliopsida</taxon>
        <taxon>eudicotyledons</taxon>
        <taxon>Gunneridae</taxon>
        <taxon>Pentapetalae</taxon>
        <taxon>rosids</taxon>
        <taxon>malvids</taxon>
        <taxon>Malvales</taxon>
        <taxon>Malvaceae</taxon>
        <taxon>Malvoideae</taxon>
        <taxon>Gossypium</taxon>
    </lineage>
</organism>
<comment type="similarity">
    <text evidence="1">Belongs to the IWR1/SLC7A6OS family.</text>
</comment>
<feature type="region of interest" description="Disordered" evidence="2">
    <location>
        <begin position="97"/>
        <end position="121"/>
    </location>
</feature>
<proteinExistence type="inferred from homology"/>
<feature type="compositionally biased region" description="Acidic residues" evidence="2">
    <location>
        <begin position="323"/>
        <end position="338"/>
    </location>
</feature>
<dbReference type="PANTHER" id="PTHR31934">
    <property type="entry name" value="ALPHA/BETA-HYDROLASES SUPERFAMILY PROTEIN"/>
    <property type="match status" value="1"/>
</dbReference>
<feature type="domain" description="Transcription factor Iwr1" evidence="3">
    <location>
        <begin position="219"/>
        <end position="280"/>
    </location>
</feature>
<evidence type="ECO:0000256" key="1">
    <source>
        <dbReference type="ARBA" id="ARBA00010218"/>
    </source>
</evidence>
<evidence type="ECO:0000313" key="4">
    <source>
        <dbReference type="Proteomes" id="UP000818029"/>
    </source>
</evidence>
<dbReference type="GeneID" id="107935046"/>
<dbReference type="OrthoDB" id="995650at2759"/>
<gene>
    <name evidence="5" type="primary">LOC107935046</name>
</gene>
<dbReference type="Proteomes" id="UP000818029">
    <property type="component" value="Chromosome A03"/>
</dbReference>